<keyword evidence="1" id="KW-0812">Transmembrane</keyword>
<proteinExistence type="predicted"/>
<dbReference type="EMBL" id="UAWT01000027">
    <property type="protein sequence ID" value="SQC70633.1"/>
    <property type="molecule type" value="Genomic_DNA"/>
</dbReference>
<feature type="transmembrane region" description="Helical" evidence="1">
    <location>
        <begin position="39"/>
        <end position="56"/>
    </location>
</feature>
<keyword evidence="1" id="KW-1133">Transmembrane helix</keyword>
<dbReference type="AlphaFoldDB" id="A0A2X3HD77"/>
<evidence type="ECO:0000313" key="3">
    <source>
        <dbReference type="Proteomes" id="UP000250257"/>
    </source>
</evidence>
<dbReference type="Proteomes" id="UP000250257">
    <property type="component" value="Unassembled WGS sequence"/>
</dbReference>
<dbReference type="RefSeq" id="WP_007477542.1">
    <property type="nucleotide sequence ID" value="NZ_UAWT01000027.1"/>
</dbReference>
<evidence type="ECO:0000313" key="2">
    <source>
        <dbReference type="EMBL" id="SQC70633.1"/>
    </source>
</evidence>
<keyword evidence="1" id="KW-0472">Membrane</keyword>
<protein>
    <submittedName>
        <fullName evidence="2">Uncharacterized protein</fullName>
    </submittedName>
</protein>
<accession>A0A2X3HD77</accession>
<sequence>MKFFHAPFRLLLVVSLLFCVLGITNIGISLSWDFTNIENLFLGLFLLFIGIASLYFRRSLIKKKPR</sequence>
<evidence type="ECO:0000256" key="1">
    <source>
        <dbReference type="SAM" id="Phobius"/>
    </source>
</evidence>
<organism evidence="2 3">
    <name type="scientific">Listeria fleischmannii subsp. fleischmannii</name>
    <dbReference type="NCBI Taxonomy" id="1671902"/>
    <lineage>
        <taxon>Bacteria</taxon>
        <taxon>Bacillati</taxon>
        <taxon>Bacillota</taxon>
        <taxon>Bacilli</taxon>
        <taxon>Bacillales</taxon>
        <taxon>Listeriaceae</taxon>
        <taxon>Listeria</taxon>
    </lineage>
</organism>
<name>A0A2X3HD77_9LIST</name>
<gene>
    <name evidence="2" type="ORF">NCTC13940_02091</name>
</gene>
<reference evidence="2 3" key="1">
    <citation type="submission" date="2018-06" db="EMBL/GenBank/DDBJ databases">
        <authorList>
            <consortium name="Pathogen Informatics"/>
            <person name="Doyle S."/>
        </authorList>
    </citation>
    <scope>NUCLEOTIDE SEQUENCE [LARGE SCALE GENOMIC DNA]</scope>
    <source>
        <strain evidence="2 3">NCTC13940</strain>
    </source>
</reference>